<evidence type="ECO:0000256" key="3">
    <source>
        <dbReference type="ARBA" id="ARBA00023163"/>
    </source>
</evidence>
<dbReference type="PANTHER" id="PTHR30126">
    <property type="entry name" value="HTH-TYPE TRANSCRIPTIONAL REGULATOR"/>
    <property type="match status" value="1"/>
</dbReference>
<dbReference type="PANTHER" id="PTHR30126:SF39">
    <property type="entry name" value="HTH-TYPE TRANSCRIPTIONAL REGULATOR CYSL"/>
    <property type="match status" value="1"/>
</dbReference>
<keyword evidence="2" id="KW-0805">Transcription regulation</keyword>
<evidence type="ECO:0000313" key="6">
    <source>
        <dbReference type="Proteomes" id="UP001262582"/>
    </source>
</evidence>
<evidence type="ECO:0000256" key="2">
    <source>
        <dbReference type="ARBA" id="ARBA00023015"/>
    </source>
</evidence>
<comment type="similarity">
    <text evidence="1">Belongs to the LysR transcriptional regulatory family.</text>
</comment>
<accession>A0ABU3DB07</accession>
<dbReference type="SUPFAM" id="SSF53850">
    <property type="entry name" value="Periplasmic binding protein-like II"/>
    <property type="match status" value="1"/>
</dbReference>
<keyword evidence="6" id="KW-1185">Reference proteome</keyword>
<protein>
    <submittedName>
        <fullName evidence="5">LysR substrate-binding domain-containing protein</fullName>
    </submittedName>
</protein>
<dbReference type="Gene3D" id="3.40.190.290">
    <property type="match status" value="1"/>
</dbReference>
<gene>
    <name evidence="5" type="ORF">RM539_18905</name>
</gene>
<evidence type="ECO:0000313" key="5">
    <source>
        <dbReference type="EMBL" id="MDT0678651.1"/>
    </source>
</evidence>
<keyword evidence="3" id="KW-0804">Transcription</keyword>
<proteinExistence type="inferred from homology"/>
<name>A0ABU3DB07_9FLAO</name>
<dbReference type="Proteomes" id="UP001262582">
    <property type="component" value="Unassembled WGS sequence"/>
</dbReference>
<dbReference type="EMBL" id="JAVRHK010000029">
    <property type="protein sequence ID" value="MDT0678651.1"/>
    <property type="molecule type" value="Genomic_DNA"/>
</dbReference>
<evidence type="ECO:0000256" key="1">
    <source>
        <dbReference type="ARBA" id="ARBA00009437"/>
    </source>
</evidence>
<dbReference type="Pfam" id="PF03466">
    <property type="entry name" value="LysR_substrate"/>
    <property type="match status" value="1"/>
</dbReference>
<reference evidence="5 6" key="1">
    <citation type="submission" date="2023-09" db="EMBL/GenBank/DDBJ databases">
        <authorList>
            <person name="Rey-Velasco X."/>
        </authorList>
    </citation>
    <scope>NUCLEOTIDE SEQUENCE [LARGE SCALE GENOMIC DNA]</scope>
    <source>
        <strain evidence="5 6">F117</strain>
    </source>
</reference>
<evidence type="ECO:0000259" key="4">
    <source>
        <dbReference type="Pfam" id="PF03466"/>
    </source>
</evidence>
<organism evidence="5 6">
    <name type="scientific">Autumnicola musiva</name>
    <dbReference type="NCBI Taxonomy" id="3075589"/>
    <lineage>
        <taxon>Bacteria</taxon>
        <taxon>Pseudomonadati</taxon>
        <taxon>Bacteroidota</taxon>
        <taxon>Flavobacteriia</taxon>
        <taxon>Flavobacteriales</taxon>
        <taxon>Flavobacteriaceae</taxon>
        <taxon>Autumnicola</taxon>
    </lineage>
</organism>
<dbReference type="InterPro" id="IPR005119">
    <property type="entry name" value="LysR_subst-bd"/>
</dbReference>
<comment type="caution">
    <text evidence="5">The sequence shown here is derived from an EMBL/GenBank/DDBJ whole genome shotgun (WGS) entry which is preliminary data.</text>
</comment>
<feature type="domain" description="LysR substrate-binding" evidence="4">
    <location>
        <begin position="2"/>
        <end position="159"/>
    </location>
</feature>
<dbReference type="RefSeq" id="WP_311504985.1">
    <property type="nucleotide sequence ID" value="NZ_JAVRHK010000029.1"/>
</dbReference>
<sequence length="174" mass="20085">MNLICGNTGKIQELVRSGQIDFGIVEGENHDTRLHYEKFVKDELVLVTNANNKEIQDTINIEQIKHLPFVEREPGSGTQEVIKNALAKQEIHSLKITSVLGSTESIKSYLTYSSHFAFLSIHAISHQLLENQLRIIEIDGFSINRWFYFMSRQGFQSKTNQKIQNLFLEQYNQK</sequence>